<feature type="compositionally biased region" description="Low complexity" evidence="1">
    <location>
        <begin position="13"/>
        <end position="23"/>
    </location>
</feature>
<organism evidence="2 3">
    <name type="scientific">Zizania palustris</name>
    <name type="common">Northern wild rice</name>
    <dbReference type="NCBI Taxonomy" id="103762"/>
    <lineage>
        <taxon>Eukaryota</taxon>
        <taxon>Viridiplantae</taxon>
        <taxon>Streptophyta</taxon>
        <taxon>Embryophyta</taxon>
        <taxon>Tracheophyta</taxon>
        <taxon>Spermatophyta</taxon>
        <taxon>Magnoliopsida</taxon>
        <taxon>Liliopsida</taxon>
        <taxon>Poales</taxon>
        <taxon>Poaceae</taxon>
        <taxon>BOP clade</taxon>
        <taxon>Oryzoideae</taxon>
        <taxon>Oryzeae</taxon>
        <taxon>Zizaniinae</taxon>
        <taxon>Zizania</taxon>
    </lineage>
</organism>
<keyword evidence="3" id="KW-1185">Reference proteome</keyword>
<feature type="compositionally biased region" description="Low complexity" evidence="1">
    <location>
        <begin position="63"/>
        <end position="75"/>
    </location>
</feature>
<evidence type="ECO:0000256" key="1">
    <source>
        <dbReference type="SAM" id="MobiDB-lite"/>
    </source>
</evidence>
<accession>A0A8J6BI43</accession>
<comment type="caution">
    <text evidence="2">The sequence shown here is derived from an EMBL/GenBank/DDBJ whole genome shotgun (WGS) entry which is preliminary data.</text>
</comment>
<reference evidence="2" key="1">
    <citation type="journal article" date="2021" name="bioRxiv">
        <title>Whole Genome Assembly and Annotation of Northern Wild Rice, Zizania palustris L., Supports a Whole Genome Duplication in the Zizania Genus.</title>
        <authorList>
            <person name="Haas M."/>
            <person name="Kono T."/>
            <person name="Macchietto M."/>
            <person name="Millas R."/>
            <person name="McGilp L."/>
            <person name="Shao M."/>
            <person name="Duquette J."/>
            <person name="Hirsch C.N."/>
            <person name="Kimball J."/>
        </authorList>
    </citation>
    <scope>NUCLEOTIDE SEQUENCE</scope>
    <source>
        <tissue evidence="2">Fresh leaf tissue</tissue>
    </source>
</reference>
<dbReference type="EMBL" id="JAAALK010000082">
    <property type="protein sequence ID" value="KAG8085090.1"/>
    <property type="molecule type" value="Genomic_DNA"/>
</dbReference>
<evidence type="ECO:0000313" key="2">
    <source>
        <dbReference type="EMBL" id="KAG8085090.1"/>
    </source>
</evidence>
<dbReference type="Proteomes" id="UP000729402">
    <property type="component" value="Unassembled WGS sequence"/>
</dbReference>
<feature type="compositionally biased region" description="Basic and acidic residues" evidence="1">
    <location>
        <begin position="76"/>
        <end position="89"/>
    </location>
</feature>
<protein>
    <submittedName>
        <fullName evidence="2">Uncharacterized protein</fullName>
    </submittedName>
</protein>
<gene>
    <name evidence="2" type="ORF">GUJ93_ZPchr0010g8786</name>
</gene>
<dbReference type="AlphaFoldDB" id="A0A8J6BI43"/>
<evidence type="ECO:0000313" key="3">
    <source>
        <dbReference type="Proteomes" id="UP000729402"/>
    </source>
</evidence>
<reference evidence="2" key="2">
    <citation type="submission" date="2021-02" db="EMBL/GenBank/DDBJ databases">
        <authorList>
            <person name="Kimball J.A."/>
            <person name="Haas M.W."/>
            <person name="Macchietto M."/>
            <person name="Kono T."/>
            <person name="Duquette J."/>
            <person name="Shao M."/>
        </authorList>
    </citation>
    <scope>NUCLEOTIDE SEQUENCE</scope>
    <source>
        <tissue evidence="2">Fresh leaf tissue</tissue>
    </source>
</reference>
<sequence>MTGGPFFDGPHLSSSRAVVSRSRTQGTREAASPQFTTSPHGLMGSRPVRLRQVTVTLDSPPVRTSEAPTASPSSRPRADRRVADADRRSVVRVTESRATVKVKAAACQPATGVVSSGRLASAPELLHGSTLRAGFRHSALRRARCDCKVQGPP</sequence>
<proteinExistence type="predicted"/>
<feature type="region of interest" description="Disordered" evidence="1">
    <location>
        <begin position="1"/>
        <end position="91"/>
    </location>
</feature>
<name>A0A8J6BI43_ZIZPA</name>